<dbReference type="InterPro" id="IPR050869">
    <property type="entry name" value="H3K4_H4K5_MeTrfase"/>
</dbReference>
<dbReference type="OrthoDB" id="2635at2759"/>
<dbReference type="HOGENOM" id="CLU_1372184_0_0_1"/>
<dbReference type="PANTHER" id="PTHR12197">
    <property type="entry name" value="HISTONE-LYSINE N-METHYLTRANSFERASE SMYD"/>
    <property type="match status" value="1"/>
</dbReference>
<keyword evidence="2" id="KW-1185">Reference proteome</keyword>
<dbReference type="Proteomes" id="UP000016933">
    <property type="component" value="Unassembled WGS sequence"/>
</dbReference>
<evidence type="ECO:0000313" key="1">
    <source>
        <dbReference type="EMBL" id="EME48594.1"/>
    </source>
</evidence>
<dbReference type="AlphaFoldDB" id="N1Q2A8"/>
<dbReference type="InterPro" id="IPR046341">
    <property type="entry name" value="SET_dom_sf"/>
</dbReference>
<dbReference type="SUPFAM" id="SSF82199">
    <property type="entry name" value="SET domain"/>
    <property type="match status" value="1"/>
</dbReference>
<name>N1Q2A8_DOTSN</name>
<reference evidence="1 2" key="2">
    <citation type="journal article" date="2012" name="PLoS Pathog.">
        <title>Diverse lifestyles and strategies of plant pathogenesis encoded in the genomes of eighteen Dothideomycetes fungi.</title>
        <authorList>
            <person name="Ohm R.A."/>
            <person name="Feau N."/>
            <person name="Henrissat B."/>
            <person name="Schoch C.L."/>
            <person name="Horwitz B.A."/>
            <person name="Barry K.W."/>
            <person name="Condon B.J."/>
            <person name="Copeland A.C."/>
            <person name="Dhillon B."/>
            <person name="Glaser F."/>
            <person name="Hesse C.N."/>
            <person name="Kosti I."/>
            <person name="LaButti K."/>
            <person name="Lindquist E.A."/>
            <person name="Lucas S."/>
            <person name="Salamov A.A."/>
            <person name="Bradshaw R.E."/>
            <person name="Ciuffetti L."/>
            <person name="Hamelin R.C."/>
            <person name="Kema G.H.J."/>
            <person name="Lawrence C."/>
            <person name="Scott J.A."/>
            <person name="Spatafora J.W."/>
            <person name="Turgeon B.G."/>
            <person name="de Wit P.J.G.M."/>
            <person name="Zhong S."/>
            <person name="Goodwin S.B."/>
            <person name="Grigoriev I.V."/>
        </authorList>
    </citation>
    <scope>NUCLEOTIDE SEQUENCE [LARGE SCALE GENOMIC DNA]</scope>
    <source>
        <strain evidence="2">NZE10 / CBS 128990</strain>
    </source>
</reference>
<dbReference type="GO" id="GO:0005634">
    <property type="term" value="C:nucleus"/>
    <property type="evidence" value="ECO:0007669"/>
    <property type="project" value="TreeGrafter"/>
</dbReference>
<evidence type="ECO:0008006" key="3">
    <source>
        <dbReference type="Google" id="ProtNLM"/>
    </source>
</evidence>
<organism evidence="1 2">
    <name type="scientific">Dothistroma septosporum (strain NZE10 / CBS 128990)</name>
    <name type="common">Red band needle blight fungus</name>
    <name type="synonym">Mycosphaerella pini</name>
    <dbReference type="NCBI Taxonomy" id="675120"/>
    <lineage>
        <taxon>Eukaryota</taxon>
        <taxon>Fungi</taxon>
        <taxon>Dikarya</taxon>
        <taxon>Ascomycota</taxon>
        <taxon>Pezizomycotina</taxon>
        <taxon>Dothideomycetes</taxon>
        <taxon>Dothideomycetidae</taxon>
        <taxon>Mycosphaerellales</taxon>
        <taxon>Mycosphaerellaceae</taxon>
        <taxon>Dothistroma</taxon>
    </lineage>
</organism>
<gene>
    <name evidence="1" type="ORF">DOTSEDRAFT_19117</name>
</gene>
<protein>
    <recommendedName>
        <fullName evidence="3">SET domain-containing protein</fullName>
    </recommendedName>
</protein>
<dbReference type="PANTHER" id="PTHR12197:SF251">
    <property type="entry name" value="EG:BACR7C10.4 PROTEIN"/>
    <property type="match status" value="1"/>
</dbReference>
<dbReference type="EMBL" id="KB446535">
    <property type="protein sequence ID" value="EME48594.1"/>
    <property type="molecule type" value="Genomic_DNA"/>
</dbReference>
<evidence type="ECO:0000313" key="2">
    <source>
        <dbReference type="Proteomes" id="UP000016933"/>
    </source>
</evidence>
<dbReference type="CDD" id="cd20071">
    <property type="entry name" value="SET_SMYD"/>
    <property type="match status" value="1"/>
</dbReference>
<dbReference type="STRING" id="675120.N1Q2A8"/>
<accession>N1Q2A8</accession>
<dbReference type="Gene3D" id="1.25.40.10">
    <property type="entry name" value="Tetratricopeptide repeat domain"/>
    <property type="match status" value="1"/>
</dbReference>
<sequence length="199" mass="22458">MKHTPRDKYEEHHSPAHNAWELADRPKDYGIEAAVHLISLLLCNSLILMTPANDPLGIVVELLISNVNHSCVPNACIVFEEIFVSYVDQHGLFHARQAALWHRYYFTCTCPKCKLATQASLERFLPKPEQMPDASKKEADKLLKQLDADPILAAHHLGGSASERRLAAIEAHGHISLKPRRSLYKATQARLSYARLYDD</sequence>
<proteinExistence type="predicted"/>
<reference evidence="2" key="1">
    <citation type="journal article" date="2012" name="PLoS Genet.">
        <title>The genomes of the fungal plant pathogens Cladosporium fulvum and Dothistroma septosporum reveal adaptation to different hosts and lifestyles but also signatures of common ancestry.</title>
        <authorList>
            <person name="de Wit P.J.G.M."/>
            <person name="van der Burgt A."/>
            <person name="Oekmen B."/>
            <person name="Stergiopoulos I."/>
            <person name="Abd-Elsalam K.A."/>
            <person name="Aerts A.L."/>
            <person name="Bahkali A.H."/>
            <person name="Beenen H.G."/>
            <person name="Chettri P."/>
            <person name="Cox M.P."/>
            <person name="Datema E."/>
            <person name="de Vries R.P."/>
            <person name="Dhillon B."/>
            <person name="Ganley A.R."/>
            <person name="Griffiths S.A."/>
            <person name="Guo Y."/>
            <person name="Hamelin R.C."/>
            <person name="Henrissat B."/>
            <person name="Kabir M.S."/>
            <person name="Jashni M.K."/>
            <person name="Kema G."/>
            <person name="Klaubauf S."/>
            <person name="Lapidus A."/>
            <person name="Levasseur A."/>
            <person name="Lindquist E."/>
            <person name="Mehrabi R."/>
            <person name="Ohm R.A."/>
            <person name="Owen T.J."/>
            <person name="Salamov A."/>
            <person name="Schwelm A."/>
            <person name="Schijlen E."/>
            <person name="Sun H."/>
            <person name="van den Burg H.A."/>
            <person name="van Ham R.C.H.J."/>
            <person name="Zhang S."/>
            <person name="Goodwin S.B."/>
            <person name="Grigoriev I.V."/>
            <person name="Collemare J."/>
            <person name="Bradshaw R.E."/>
        </authorList>
    </citation>
    <scope>NUCLEOTIDE SEQUENCE [LARGE SCALE GENOMIC DNA]</scope>
    <source>
        <strain evidence="2">NZE10 / CBS 128990</strain>
    </source>
</reference>
<dbReference type="eggNOG" id="KOG2084">
    <property type="taxonomic scope" value="Eukaryota"/>
</dbReference>
<dbReference type="Gene3D" id="2.170.270.10">
    <property type="entry name" value="SET domain"/>
    <property type="match status" value="1"/>
</dbReference>
<dbReference type="InterPro" id="IPR011990">
    <property type="entry name" value="TPR-like_helical_dom_sf"/>
</dbReference>